<gene>
    <name evidence="5" type="ORF">DFQ01_12839</name>
</gene>
<dbReference type="SUPFAM" id="SSF49452">
    <property type="entry name" value="Starch-binding domain-like"/>
    <property type="match status" value="9"/>
</dbReference>
<dbReference type="Proteomes" id="UP000246635">
    <property type="component" value="Unassembled WGS sequence"/>
</dbReference>
<keyword evidence="6" id="KW-1185">Reference proteome</keyword>
<keyword evidence="3" id="KW-0732">Signal</keyword>
<proteinExistence type="inferred from homology"/>
<keyword evidence="5" id="KW-0121">Carboxypeptidase</keyword>
<keyword evidence="2" id="KW-0964">Secreted</keyword>
<dbReference type="PANTHER" id="PTHR36108:SF13">
    <property type="entry name" value="COLOSSIN-B-RELATED"/>
    <property type="match status" value="1"/>
</dbReference>
<dbReference type="Pfam" id="PF01345">
    <property type="entry name" value="DUF11"/>
    <property type="match status" value="1"/>
</dbReference>
<accession>A0A2V2YM57</accession>
<evidence type="ECO:0000256" key="2">
    <source>
        <dbReference type="ARBA" id="ARBA00022525"/>
    </source>
</evidence>
<evidence type="ECO:0000256" key="1">
    <source>
        <dbReference type="ARBA" id="ARBA00007257"/>
    </source>
</evidence>
<protein>
    <submittedName>
        <fullName evidence="5">Carboxypeptidase family protein</fullName>
    </submittedName>
</protein>
<keyword evidence="5" id="KW-0378">Hydrolase</keyword>
<dbReference type="InterPro" id="IPR001434">
    <property type="entry name" value="OmcB-like_DUF11"/>
</dbReference>
<sequence>MPFPSNSQYVPLRQGNIIVTDPVRDVSPDETDIVGDAQFPAAYYAYDGTNVYFRIRLNADPRQKSSFKNFAWGVLFDTDNNPSTYEWELVVNGLDNEVQLIVNTVKIPNVLTDQAEGTDGKGKPSYAESICNFDISRAQAVEDGSTLGGSTNFFIDFFVPAATLFQLLGITDSSSIRFLFFTATNNNNFNKDFIGTGQTLSTLFCDPVTIAGGDVRASLAVTQTVTTPAPVVIAGESTTFTGTITVTNTGRSAASTIFIQASYLFDKLITFNVTAKSLGTTAFNAITRALTWNVGNLAVGASATLTYQAVGLFATSGTRTVDTKAATGIDSFTGAAIAAPITSATVNAAALGGIAGTILDKSTGLPLVGATVTAVNTATSATAGQTTTGAGGVYSFASLAPGSYSLSYSLPTYLTAAASAAVTAGTVQTVNVTLVPTPAALQGSVTASGTGTPIPNPTITVTNAIGVRVLQASGDINGSYLINNLTPGYYRVSIAADGFQAKDFPVTLGIGETRTLDAALTPNPGTVTGIITNAQTGAPLAGALVEALDNRNSILSTALTAADGSYTLSSLAPATNDRLRVSTDTFVTQVIGFSIASGQTRTINAALSPVAGALTGIITDSATGATIAGASIRVFTSEGITLQTGSTGADGSYTIPSLMPGSYSVVIMEEGYAGRTIGAMIHAGAVTALNVALQQLAGAISGTVTDTSGNPIADAIVRIFSNNIIVVRVATREDGTYDIGNLAPGSYYVTVRAEGFGGLSFSAVVNPGETTIENFVLTPNPGSVNGTVTDTSGNPIAGAILTISLNVSGGGLLTTRYVSQTDGSYLIENLFPAPYLITAAANTFQSTFQSVTVASNQRAVANFSLQSDPGTLSGTVVDNNGIPVAGAAVLIKTSTGNGVTIATIFSDPNGHFQTSSLAPGNYTLLASAPDFQTASATLSVRSDEATPITLVLIPDPGSIQGSVVDARTGQPIFGVLVSVTDINNFQVASIIADDVSTFQFDSLPPGSYTVSVRALNYQSGTLGAIVMSNATTPIHFSLQPEPGIILGKVAPVVGGALVQLFNSNNILISTAITDPQGSFGFLGEAVGAYYLTAIADGFTSQAAGAAVTSNETTQVTIHLTPNPGSLAGTVVDTSGKPITTAVVKVLNSNESIRGSSPAQGDGSYVVEGIPIGTKTVIASAPNFGNQVKGITINPGQNVTQFNFVLMPDPGTVSGQITDSVSGLVLPGANIEIRADEASGLAVSTVASTPFGNYQITGLAPGAYTVIAKANNYATNTVGALATSNGFTIANLSLSPLFGTINGTVTDAFGNPIGSNDTKIKLYTQEGSLIETAFVSSNGTFSIMGVAPGEYVLTASAPAFETQTIGLSVLAGGVSNAQLILKPQTSAITGTIRNGSTFTPISGALVNITDIDGLPVETAFTDNSGSFTVSGVPAGNFVVSAIAPGFSSATSAVVTRSGQTASTDLTLSPLPGIVVGFVSDATNGANIAGAEIRIIDASTGAVVGTIQSGNGGQYAFPSLAPGNYQAVANANGYAAQFGGFTIAAGETTRFSFALQPLPGRLRGSVTRAGTSTPITGATVQLLQFNNFGPPLASILTDNNGLFDLGEVAAANYAITVTLDGFITEQTSALVNRGETTAIAIALRQSNTGVAGTVTFGAPSGPTPPSGPIGPPLPNSSITVIDHNGVVGGNGITDKSGQYIIPSIPTGEHTIVASNPAAGTGTTFLPDRPGQTQTADLQLGSAATPITGTANNTTDSSPIPGAIVQVLDHGNNNTLLLTSVTDKDGIYRTNPLPPGDYTVTISSPQHGSNAVSFVIPADPSPTLTPPLTPPTALLSSEFGTLRGTIRDASGQPLNLALAAIVTEQQRLIRQIISNNTGQYALSNLAAGVANAEFSFPGKQTAVRMPTIFNGQTTILDIILLDEDEE</sequence>
<organism evidence="5 6">
    <name type="scientific">Paenibacillus cellulosilyticus</name>
    <dbReference type="NCBI Taxonomy" id="375489"/>
    <lineage>
        <taxon>Bacteria</taxon>
        <taxon>Bacillati</taxon>
        <taxon>Bacillota</taxon>
        <taxon>Bacilli</taxon>
        <taxon>Bacillales</taxon>
        <taxon>Paenibacillaceae</taxon>
        <taxon>Paenibacillus</taxon>
    </lineage>
</organism>
<dbReference type="GO" id="GO:0030246">
    <property type="term" value="F:carbohydrate binding"/>
    <property type="evidence" value="ECO:0007669"/>
    <property type="project" value="InterPro"/>
</dbReference>
<dbReference type="Pfam" id="PF13620">
    <property type="entry name" value="CarboxypepD_reg"/>
    <property type="match status" value="17"/>
</dbReference>
<keyword evidence="5" id="KW-0645">Protease</keyword>
<name>A0A2V2YM57_9BACL</name>
<reference evidence="5 6" key="1">
    <citation type="submission" date="2018-05" db="EMBL/GenBank/DDBJ databases">
        <title>Genomic Encyclopedia of Type Strains, Phase III (KMG-III): the genomes of soil and plant-associated and newly described type strains.</title>
        <authorList>
            <person name="Whitman W."/>
        </authorList>
    </citation>
    <scope>NUCLEOTIDE SEQUENCE [LARGE SCALE GENOMIC DNA]</scope>
    <source>
        <strain evidence="5 6">CECT 5696</strain>
    </source>
</reference>
<dbReference type="Gene3D" id="2.60.40.1120">
    <property type="entry name" value="Carboxypeptidase-like, regulatory domain"/>
    <property type="match status" value="16"/>
</dbReference>
<evidence type="ECO:0000313" key="5">
    <source>
        <dbReference type="EMBL" id="PWV95326.1"/>
    </source>
</evidence>
<dbReference type="PANTHER" id="PTHR36108">
    <property type="entry name" value="COLOSSIN-B-RELATED"/>
    <property type="match status" value="1"/>
</dbReference>
<feature type="domain" description="DUF11" evidence="4">
    <location>
        <begin position="219"/>
        <end position="321"/>
    </location>
</feature>
<dbReference type="InterPro" id="IPR013784">
    <property type="entry name" value="Carb-bd-like_fold"/>
</dbReference>
<dbReference type="SUPFAM" id="SSF49464">
    <property type="entry name" value="Carboxypeptidase regulatory domain-like"/>
    <property type="match status" value="8"/>
</dbReference>
<comment type="caution">
    <text evidence="5">The sequence shown here is derived from an EMBL/GenBank/DDBJ whole genome shotgun (WGS) entry which is preliminary data.</text>
</comment>
<comment type="similarity">
    <text evidence="1">Belongs to the serine-aspartate repeat-containing protein (SDr) family.</text>
</comment>
<dbReference type="EMBL" id="QGTQ01000028">
    <property type="protein sequence ID" value="PWV95326.1"/>
    <property type="molecule type" value="Genomic_DNA"/>
</dbReference>
<dbReference type="GO" id="GO:0004180">
    <property type="term" value="F:carboxypeptidase activity"/>
    <property type="evidence" value="ECO:0007669"/>
    <property type="project" value="UniProtKB-KW"/>
</dbReference>
<dbReference type="RefSeq" id="WP_110046561.1">
    <property type="nucleotide sequence ID" value="NZ_CP054612.1"/>
</dbReference>
<evidence type="ECO:0000313" key="6">
    <source>
        <dbReference type="Proteomes" id="UP000246635"/>
    </source>
</evidence>
<evidence type="ECO:0000256" key="3">
    <source>
        <dbReference type="ARBA" id="ARBA00022729"/>
    </source>
</evidence>
<dbReference type="SUPFAM" id="SSF49478">
    <property type="entry name" value="Cna protein B-type domain"/>
    <property type="match status" value="1"/>
</dbReference>
<dbReference type="OrthoDB" id="176752at2"/>
<evidence type="ECO:0000259" key="4">
    <source>
        <dbReference type="Pfam" id="PF01345"/>
    </source>
</evidence>
<dbReference type="InterPro" id="IPR008969">
    <property type="entry name" value="CarboxyPept-like_regulatory"/>
</dbReference>